<dbReference type="InParanoid" id="D8S104"/>
<dbReference type="InterPro" id="IPR002885">
    <property type="entry name" value="PPR_rpt"/>
</dbReference>
<keyword evidence="1" id="KW-0677">Repeat</keyword>
<organism evidence="5">
    <name type="scientific">Selaginella moellendorffii</name>
    <name type="common">Spikemoss</name>
    <dbReference type="NCBI Taxonomy" id="88036"/>
    <lineage>
        <taxon>Eukaryota</taxon>
        <taxon>Viridiplantae</taxon>
        <taxon>Streptophyta</taxon>
        <taxon>Embryophyta</taxon>
        <taxon>Tracheophyta</taxon>
        <taxon>Lycopodiopsida</taxon>
        <taxon>Selaginellales</taxon>
        <taxon>Selaginellaceae</taxon>
        <taxon>Selaginella</taxon>
    </lineage>
</organism>
<dbReference type="Gene3D" id="1.25.40.10">
    <property type="entry name" value="Tetratricopeptide repeat domain"/>
    <property type="match status" value="1"/>
</dbReference>
<dbReference type="HOGENOM" id="CLU_064403_0_0_1"/>
<dbReference type="PANTHER" id="PTHR46782:SF1">
    <property type="entry name" value="OS01G0757700 PROTEIN"/>
    <property type="match status" value="1"/>
</dbReference>
<dbReference type="eggNOG" id="ENOG502QXIB">
    <property type="taxonomic scope" value="Eukaryota"/>
</dbReference>
<dbReference type="Gramene" id="EFJ22140">
    <property type="protein sequence ID" value="EFJ22140"/>
    <property type="gene ID" value="SELMODRAFT_443396"/>
</dbReference>
<gene>
    <name evidence="4" type="ORF">SELMODRAFT_443396</name>
</gene>
<proteinExistence type="predicted"/>
<evidence type="ECO:0000256" key="3">
    <source>
        <dbReference type="SAM" id="Phobius"/>
    </source>
</evidence>
<evidence type="ECO:0000313" key="5">
    <source>
        <dbReference type="Proteomes" id="UP000001514"/>
    </source>
</evidence>
<dbReference type="AlphaFoldDB" id="D8S104"/>
<name>D8S104_SELML</name>
<evidence type="ECO:0000256" key="1">
    <source>
        <dbReference type="ARBA" id="ARBA00022737"/>
    </source>
</evidence>
<protein>
    <recommendedName>
        <fullName evidence="6">Pentacotripeptide-repeat region of PRORP domain-containing protein</fullName>
    </recommendedName>
</protein>
<dbReference type="EMBL" id="GL377597">
    <property type="protein sequence ID" value="EFJ22140.1"/>
    <property type="molecule type" value="Genomic_DNA"/>
</dbReference>
<dbReference type="PROSITE" id="PS51375">
    <property type="entry name" value="PPR"/>
    <property type="match status" value="1"/>
</dbReference>
<evidence type="ECO:0000313" key="4">
    <source>
        <dbReference type="EMBL" id="EFJ22140.1"/>
    </source>
</evidence>
<keyword evidence="3" id="KW-0472">Membrane</keyword>
<reference evidence="4 5" key="1">
    <citation type="journal article" date="2011" name="Science">
        <title>The Selaginella genome identifies genetic changes associated with the evolution of vascular plants.</title>
        <authorList>
            <person name="Banks J.A."/>
            <person name="Nishiyama T."/>
            <person name="Hasebe M."/>
            <person name="Bowman J.L."/>
            <person name="Gribskov M."/>
            <person name="dePamphilis C."/>
            <person name="Albert V.A."/>
            <person name="Aono N."/>
            <person name="Aoyama T."/>
            <person name="Ambrose B.A."/>
            <person name="Ashton N.W."/>
            <person name="Axtell M.J."/>
            <person name="Barker E."/>
            <person name="Barker M.S."/>
            <person name="Bennetzen J.L."/>
            <person name="Bonawitz N.D."/>
            <person name="Chapple C."/>
            <person name="Cheng C."/>
            <person name="Correa L.G."/>
            <person name="Dacre M."/>
            <person name="DeBarry J."/>
            <person name="Dreyer I."/>
            <person name="Elias M."/>
            <person name="Engstrom E.M."/>
            <person name="Estelle M."/>
            <person name="Feng L."/>
            <person name="Finet C."/>
            <person name="Floyd S.K."/>
            <person name="Frommer W.B."/>
            <person name="Fujita T."/>
            <person name="Gramzow L."/>
            <person name="Gutensohn M."/>
            <person name="Harholt J."/>
            <person name="Hattori M."/>
            <person name="Heyl A."/>
            <person name="Hirai T."/>
            <person name="Hiwatashi Y."/>
            <person name="Ishikawa M."/>
            <person name="Iwata M."/>
            <person name="Karol K.G."/>
            <person name="Koehler B."/>
            <person name="Kolukisaoglu U."/>
            <person name="Kubo M."/>
            <person name="Kurata T."/>
            <person name="Lalonde S."/>
            <person name="Li K."/>
            <person name="Li Y."/>
            <person name="Litt A."/>
            <person name="Lyons E."/>
            <person name="Manning G."/>
            <person name="Maruyama T."/>
            <person name="Michael T.P."/>
            <person name="Mikami K."/>
            <person name="Miyazaki S."/>
            <person name="Morinaga S."/>
            <person name="Murata T."/>
            <person name="Mueller-Roeber B."/>
            <person name="Nelson D.R."/>
            <person name="Obara M."/>
            <person name="Oguri Y."/>
            <person name="Olmstead R.G."/>
            <person name="Onodera N."/>
            <person name="Petersen B.L."/>
            <person name="Pils B."/>
            <person name="Prigge M."/>
            <person name="Rensing S.A."/>
            <person name="Riano-Pachon D.M."/>
            <person name="Roberts A.W."/>
            <person name="Sato Y."/>
            <person name="Scheller H.V."/>
            <person name="Schulz B."/>
            <person name="Schulz C."/>
            <person name="Shakirov E.V."/>
            <person name="Shibagaki N."/>
            <person name="Shinohara N."/>
            <person name="Shippen D.E."/>
            <person name="Soerensen I."/>
            <person name="Sotooka R."/>
            <person name="Sugimoto N."/>
            <person name="Sugita M."/>
            <person name="Sumikawa N."/>
            <person name="Tanurdzic M."/>
            <person name="Theissen G."/>
            <person name="Ulvskov P."/>
            <person name="Wakazuki S."/>
            <person name="Weng J.K."/>
            <person name="Willats W.W."/>
            <person name="Wipf D."/>
            <person name="Wolf P.G."/>
            <person name="Yang L."/>
            <person name="Zimmer A.D."/>
            <person name="Zhu Q."/>
            <person name="Mitros T."/>
            <person name="Hellsten U."/>
            <person name="Loque D."/>
            <person name="Otillar R."/>
            <person name="Salamov A."/>
            <person name="Schmutz J."/>
            <person name="Shapiro H."/>
            <person name="Lindquist E."/>
            <person name="Lucas S."/>
            <person name="Rokhsar D."/>
            <person name="Grigoriev I.V."/>
        </authorList>
    </citation>
    <scope>NUCLEOTIDE SEQUENCE [LARGE SCALE GENOMIC DNA]</scope>
</reference>
<dbReference type="PANTHER" id="PTHR46782">
    <property type="entry name" value="OS01G0757700 PROTEIN"/>
    <property type="match status" value="1"/>
</dbReference>
<sequence>MPLLRELGYLAFDRGASPAALYSALRAARPPAWAYDEQGSGAGECGKLESRQNEVPNERTKAPYDVLPRRTKMQRARDLVDAVLPLPDVKEEIWAACDTWIAWELRFPLHTIKMATHRLFRLKQWRRVIHVIKWMFSKGHGFTMNTYGCLLRALDIDGRVDEVEHIWHTFVVTKQESVPRVMYARMITMYDRRALPDKAIKMFKELELSGTRPDPATIIRIGKIYEKLGFTNKTAELLEKHKPTKRFISFKFRWSTGEVVHNLRITAGLEDKIERDGDFLRCVLPLPGLCTTRLWEHNGQRYFASGWAYAGGNRESGDCGVDGNVLSTGGTPSPFLILATGVIILTGLLFRFILFHGASLAPLVSSG</sequence>
<feature type="repeat" description="PPR" evidence="2">
    <location>
        <begin position="179"/>
        <end position="213"/>
    </location>
</feature>
<evidence type="ECO:0000256" key="2">
    <source>
        <dbReference type="PROSITE-ProRule" id="PRU00708"/>
    </source>
</evidence>
<dbReference type="InterPro" id="IPR044646">
    <property type="entry name" value="EMB1417-like"/>
</dbReference>
<keyword evidence="3" id="KW-1133">Transmembrane helix</keyword>
<dbReference type="KEGG" id="smo:SELMODRAFT_443396"/>
<dbReference type="Proteomes" id="UP000001514">
    <property type="component" value="Unassembled WGS sequence"/>
</dbReference>
<feature type="transmembrane region" description="Helical" evidence="3">
    <location>
        <begin position="335"/>
        <end position="354"/>
    </location>
</feature>
<dbReference type="InterPro" id="IPR011990">
    <property type="entry name" value="TPR-like_helical_dom_sf"/>
</dbReference>
<accession>D8S104</accession>
<keyword evidence="5" id="KW-1185">Reference proteome</keyword>
<evidence type="ECO:0008006" key="6">
    <source>
        <dbReference type="Google" id="ProtNLM"/>
    </source>
</evidence>
<keyword evidence="3" id="KW-0812">Transmembrane</keyword>